<dbReference type="Gene3D" id="1.10.10.10">
    <property type="entry name" value="Winged helix-like DNA-binding domain superfamily/Winged helix DNA-binding domain"/>
    <property type="match status" value="1"/>
</dbReference>
<dbReference type="Pfam" id="PF01978">
    <property type="entry name" value="TrmB"/>
    <property type="match status" value="1"/>
</dbReference>
<gene>
    <name evidence="2" type="ORF">RJ40_05795</name>
</gene>
<accession>A0A8A3S4Q5</accession>
<name>A0A8A3S4Q5_9EURY</name>
<dbReference type="RefSeq" id="WP_265582414.1">
    <property type="nucleotide sequence ID" value="NZ_CP036172.1"/>
</dbReference>
<dbReference type="AlphaFoldDB" id="A0A8A3S4Q5"/>
<reference evidence="2" key="1">
    <citation type="journal article" date="2001" name="Int. J. Syst. Evol. Microbiol.">
        <title>Methanofollis aquaemaris sp. nov., a methanogen isolated from an aquaculture fish pond.</title>
        <authorList>
            <person name="Lai M.C."/>
            <person name="Chen S.C."/>
        </authorList>
    </citation>
    <scope>NUCLEOTIDE SEQUENCE</scope>
    <source>
        <strain evidence="2">N2F9704</strain>
    </source>
</reference>
<dbReference type="SUPFAM" id="SSF46785">
    <property type="entry name" value="Winged helix' DNA-binding domain"/>
    <property type="match status" value="1"/>
</dbReference>
<dbReference type="GeneID" id="76423854"/>
<dbReference type="PANTHER" id="PTHR34293:SF1">
    <property type="entry name" value="HTH-TYPE TRANSCRIPTIONAL REGULATOR TRMBL2"/>
    <property type="match status" value="1"/>
</dbReference>
<dbReference type="EMBL" id="CP036172">
    <property type="protein sequence ID" value="QSZ67042.1"/>
    <property type="molecule type" value="Genomic_DNA"/>
</dbReference>
<dbReference type="KEGG" id="maqe:RJ40_05795"/>
<dbReference type="PANTHER" id="PTHR34293">
    <property type="entry name" value="HTH-TYPE TRANSCRIPTIONAL REGULATOR TRMBL2"/>
    <property type="match status" value="1"/>
</dbReference>
<proteinExistence type="predicted"/>
<protein>
    <submittedName>
        <fullName evidence="2">TrmB family transcriptional regulator</fullName>
    </submittedName>
</protein>
<dbReference type="Proteomes" id="UP001042704">
    <property type="component" value="Chromosome"/>
</dbReference>
<feature type="domain" description="Transcription regulator TrmB N-terminal" evidence="1">
    <location>
        <begin position="9"/>
        <end position="75"/>
    </location>
</feature>
<reference evidence="2" key="2">
    <citation type="submission" date="2019-02" db="EMBL/GenBank/DDBJ databases">
        <authorList>
            <person name="Chen S.-C."/>
            <person name="Chien H.-H."/>
            <person name="Lai M.-C."/>
        </authorList>
    </citation>
    <scope>NUCLEOTIDE SEQUENCE</scope>
    <source>
        <strain evidence="2">N2F9704</strain>
    </source>
</reference>
<dbReference type="InterPro" id="IPR036388">
    <property type="entry name" value="WH-like_DNA-bd_sf"/>
</dbReference>
<dbReference type="InterPro" id="IPR036390">
    <property type="entry name" value="WH_DNA-bd_sf"/>
</dbReference>
<evidence type="ECO:0000313" key="2">
    <source>
        <dbReference type="EMBL" id="QSZ67042.1"/>
    </source>
</evidence>
<keyword evidence="3" id="KW-1185">Reference proteome</keyword>
<evidence type="ECO:0000259" key="1">
    <source>
        <dbReference type="Pfam" id="PF01978"/>
    </source>
</evidence>
<organism evidence="2 3">
    <name type="scientific">Methanofollis aquaemaris</name>
    <dbReference type="NCBI Taxonomy" id="126734"/>
    <lineage>
        <taxon>Archaea</taxon>
        <taxon>Methanobacteriati</taxon>
        <taxon>Methanobacteriota</taxon>
        <taxon>Stenosarchaea group</taxon>
        <taxon>Methanomicrobia</taxon>
        <taxon>Methanomicrobiales</taxon>
        <taxon>Methanomicrobiaceae</taxon>
        <taxon>Methanofollis</taxon>
    </lineage>
</organism>
<dbReference type="InterPro" id="IPR051797">
    <property type="entry name" value="TrmB-like"/>
</dbReference>
<dbReference type="InterPro" id="IPR002831">
    <property type="entry name" value="Tscrpt_reg_TrmB_N"/>
</dbReference>
<sequence length="254" mass="28427">MADEIVPLLRNLGLNEYEAKVYAALVGLRKATARDIHEVSAVPRGRIYEILHDLVRRGFIGVIEGTPTSFYLLDPDQVIDRLKEDSIRSLEETREAIHAVSFPQHHSPEPVILLKSEWAIENHLNSLFRKTKDRMTILCHTPAFLQQHLRALRALDRRIDLAIIVRDARAYAGIDLPISVASGIVAGLLDDQHMITDGVSMECVIFVDEKDFIHVGGTGSERIAVFGSNIPLARYVQRSLAGWLAEEKSNCNMG</sequence>
<evidence type="ECO:0000313" key="3">
    <source>
        <dbReference type="Proteomes" id="UP001042704"/>
    </source>
</evidence>